<name>A0A553Z271_9ACTN</name>
<sequence length="370" mass="40803">MVDLTGLVSLDLGKIRSAASDWDWIASRLRQSLESYTDAVTAPLKAGAHWSGDDATEASRTCEGIGLDLDAVAKEANGVKDFLDDIVDGTGDGFRSLAELQRQATELQQQAIGEGFSVKGDGSVAWVVIRAPGPLSPEEQRTARERDDRAQQIGNQLKDVLRLATEVDGSLERGLKVLFGTEDTFRTENRDRVDRNDAGMGDGWNEAQLGLVRGYLNAQGWSDAADLLGHFLDGSGEPVEVDADRMLADMPAFRRNVDTTLAEVRKLPDGTFESSWQSSAPDTNEGDKSLNWYYALNHFQYRLVGHKEGDHVTYQVEVQKRYDWGVPSEHRRDLDKGPLHFEQADLARLNMVGMAKDFDVKGRSTTQTAG</sequence>
<keyword evidence="2" id="KW-1185">Reference proteome</keyword>
<dbReference type="RefSeq" id="WP_143943891.1">
    <property type="nucleotide sequence ID" value="NZ_VKLS01000304.1"/>
</dbReference>
<organism evidence="1 2">
    <name type="scientific">Streptomyces benahoarensis</name>
    <dbReference type="NCBI Taxonomy" id="2595054"/>
    <lineage>
        <taxon>Bacteria</taxon>
        <taxon>Bacillati</taxon>
        <taxon>Actinomycetota</taxon>
        <taxon>Actinomycetes</taxon>
        <taxon>Kitasatosporales</taxon>
        <taxon>Streptomycetaceae</taxon>
        <taxon>Streptomyces</taxon>
    </lineage>
</organism>
<gene>
    <name evidence="1" type="ORF">FNZ23_20815</name>
</gene>
<comment type="caution">
    <text evidence="1">The sequence shown here is derived from an EMBL/GenBank/DDBJ whole genome shotgun (WGS) entry which is preliminary data.</text>
</comment>
<accession>A0A553Z271</accession>
<protein>
    <submittedName>
        <fullName evidence="1">Uncharacterized protein</fullName>
    </submittedName>
</protein>
<evidence type="ECO:0000313" key="2">
    <source>
        <dbReference type="Proteomes" id="UP000320888"/>
    </source>
</evidence>
<proteinExistence type="predicted"/>
<dbReference type="Proteomes" id="UP000320888">
    <property type="component" value="Unassembled WGS sequence"/>
</dbReference>
<dbReference type="EMBL" id="VKLS01000304">
    <property type="protein sequence ID" value="TSB35575.1"/>
    <property type="molecule type" value="Genomic_DNA"/>
</dbReference>
<evidence type="ECO:0000313" key="1">
    <source>
        <dbReference type="EMBL" id="TSB35575.1"/>
    </source>
</evidence>
<dbReference type="OrthoDB" id="4334111at2"/>
<reference evidence="1 2" key="1">
    <citation type="submission" date="2019-07" db="EMBL/GenBank/DDBJ databases">
        <title>Draft genome for Streptomyces benahoarensis MZ03-48.</title>
        <authorList>
            <person name="Gonzalez-Pimentel J.L."/>
        </authorList>
    </citation>
    <scope>NUCLEOTIDE SEQUENCE [LARGE SCALE GENOMIC DNA]</scope>
    <source>
        <strain evidence="1 2">MZ03-48</strain>
    </source>
</reference>
<dbReference type="AlphaFoldDB" id="A0A553Z271"/>